<evidence type="ECO:0000313" key="2">
    <source>
        <dbReference type="Proteomes" id="UP001596237"/>
    </source>
</evidence>
<evidence type="ECO:0000313" key="1">
    <source>
        <dbReference type="EMBL" id="MFC6392576.1"/>
    </source>
</evidence>
<name>A0ABW1WY91_9HYPH</name>
<dbReference type="EMBL" id="JBHSTT010000116">
    <property type="protein sequence ID" value="MFC6392576.1"/>
    <property type="molecule type" value="Genomic_DNA"/>
</dbReference>
<gene>
    <name evidence="1" type="ORF">ACFQDP_25075</name>
</gene>
<comment type="caution">
    <text evidence="1">The sequence shown here is derived from an EMBL/GenBank/DDBJ whole genome shotgun (WGS) entry which is preliminary data.</text>
</comment>
<accession>A0ABW1WY91</accession>
<sequence length="199" mass="22150">MPATPEDVHDRLARADRAAREAAAGFERDSRAALTRLKTRPIHERFAALEEGAAQLLPEHRRELLLSIRDRSDDGEPSARPTPRHASRIAVWRGHLPFRVRRLTRNALLGLCLVLALILAYRRTPAAWAEVRGSQDVAVAWVMPDGRPAGDRLVAGRAYAVMRDTDGMAELRDWRPGEGYAATRVPSDWLVTRSGPAAR</sequence>
<reference evidence="2" key="1">
    <citation type="journal article" date="2019" name="Int. J. Syst. Evol. Microbiol.">
        <title>The Global Catalogue of Microorganisms (GCM) 10K type strain sequencing project: providing services to taxonomists for standard genome sequencing and annotation.</title>
        <authorList>
            <consortium name="The Broad Institute Genomics Platform"/>
            <consortium name="The Broad Institute Genome Sequencing Center for Infectious Disease"/>
            <person name="Wu L."/>
            <person name="Ma J."/>
        </authorList>
    </citation>
    <scope>NUCLEOTIDE SEQUENCE [LARGE SCALE GENOMIC DNA]</scope>
    <source>
        <strain evidence="2">CCUG 36916</strain>
    </source>
</reference>
<protein>
    <recommendedName>
        <fullName evidence="3">Anti-sigma factor</fullName>
    </recommendedName>
</protein>
<proteinExistence type="predicted"/>
<keyword evidence="2" id="KW-1185">Reference proteome</keyword>
<dbReference type="Proteomes" id="UP001596237">
    <property type="component" value="Unassembled WGS sequence"/>
</dbReference>
<dbReference type="RefSeq" id="WP_192285005.1">
    <property type="nucleotide sequence ID" value="NZ_JBHSTT010000116.1"/>
</dbReference>
<organism evidence="1 2">
    <name type="scientific">Methylorubrum zatmanii</name>
    <dbReference type="NCBI Taxonomy" id="29429"/>
    <lineage>
        <taxon>Bacteria</taxon>
        <taxon>Pseudomonadati</taxon>
        <taxon>Pseudomonadota</taxon>
        <taxon>Alphaproteobacteria</taxon>
        <taxon>Hyphomicrobiales</taxon>
        <taxon>Methylobacteriaceae</taxon>
        <taxon>Methylorubrum</taxon>
    </lineage>
</organism>
<evidence type="ECO:0008006" key="3">
    <source>
        <dbReference type="Google" id="ProtNLM"/>
    </source>
</evidence>